<dbReference type="Proteomes" id="UP001592528">
    <property type="component" value="Unassembled WGS sequence"/>
</dbReference>
<name>A0ABV6ULD0_9ACTN</name>
<keyword evidence="2" id="KW-1185">Reference proteome</keyword>
<sequence>MPGTGRKALLNSLAALGALVLDEYATNAGTVMDDHPRHRDRTAVWRTGCAKRVTTRPTIRLSAAPRETRWPVPEPIRDAAPVIEREPAAQLVREELERLHRLAPDGPYKVRLVVTHVEEHELVWMVHYQS</sequence>
<accession>A0ABV6ULD0</accession>
<comment type="caution">
    <text evidence="1">The sequence shown here is derived from an EMBL/GenBank/DDBJ whole genome shotgun (WGS) entry which is preliminary data.</text>
</comment>
<protein>
    <submittedName>
        <fullName evidence="1">Uncharacterized protein</fullName>
    </submittedName>
</protein>
<reference evidence="1 2" key="1">
    <citation type="submission" date="2024-09" db="EMBL/GenBank/DDBJ databases">
        <authorList>
            <person name="Lee S.D."/>
        </authorList>
    </citation>
    <scope>NUCLEOTIDE SEQUENCE [LARGE SCALE GENOMIC DNA]</scope>
    <source>
        <strain evidence="1 2">N1-5</strain>
    </source>
</reference>
<organism evidence="1 2">
    <name type="scientific">Streptacidiphilus cavernicola</name>
    <dbReference type="NCBI Taxonomy" id="3342716"/>
    <lineage>
        <taxon>Bacteria</taxon>
        <taxon>Bacillati</taxon>
        <taxon>Actinomycetota</taxon>
        <taxon>Actinomycetes</taxon>
        <taxon>Kitasatosporales</taxon>
        <taxon>Streptomycetaceae</taxon>
        <taxon>Streptacidiphilus</taxon>
    </lineage>
</organism>
<proteinExistence type="predicted"/>
<evidence type="ECO:0000313" key="2">
    <source>
        <dbReference type="Proteomes" id="UP001592528"/>
    </source>
</evidence>
<dbReference type="EMBL" id="JBHEZZ010000005">
    <property type="protein sequence ID" value="MFC1402216.1"/>
    <property type="molecule type" value="Genomic_DNA"/>
</dbReference>
<evidence type="ECO:0000313" key="1">
    <source>
        <dbReference type="EMBL" id="MFC1402216.1"/>
    </source>
</evidence>
<gene>
    <name evidence="1" type="ORF">ACEZDJ_13055</name>
</gene>
<dbReference type="RefSeq" id="WP_157624209.1">
    <property type="nucleotide sequence ID" value="NZ_JBHEZZ010000005.1"/>
</dbReference>